<dbReference type="HOGENOM" id="CLU_174933_0_0_1"/>
<evidence type="ECO:0000313" key="2">
    <source>
        <dbReference type="EMBL" id="KIL66351.1"/>
    </source>
</evidence>
<keyword evidence="3" id="KW-1185">Reference proteome</keyword>
<proteinExistence type="predicted"/>
<name>A0A0C2XAK5_AMAMK</name>
<evidence type="ECO:0000313" key="3">
    <source>
        <dbReference type="Proteomes" id="UP000054549"/>
    </source>
</evidence>
<dbReference type="OrthoDB" id="2564984at2759"/>
<gene>
    <name evidence="2" type="ORF">M378DRAFT_75074</name>
</gene>
<feature type="transmembrane region" description="Helical" evidence="1">
    <location>
        <begin position="39"/>
        <end position="60"/>
    </location>
</feature>
<dbReference type="AlphaFoldDB" id="A0A0C2XAK5"/>
<reference evidence="2 3" key="1">
    <citation type="submission" date="2014-04" db="EMBL/GenBank/DDBJ databases">
        <title>Evolutionary Origins and Diversification of the Mycorrhizal Mutualists.</title>
        <authorList>
            <consortium name="DOE Joint Genome Institute"/>
            <consortium name="Mycorrhizal Genomics Consortium"/>
            <person name="Kohler A."/>
            <person name="Kuo A."/>
            <person name="Nagy L.G."/>
            <person name="Floudas D."/>
            <person name="Copeland A."/>
            <person name="Barry K.W."/>
            <person name="Cichocki N."/>
            <person name="Veneault-Fourrey C."/>
            <person name="LaButti K."/>
            <person name="Lindquist E.A."/>
            <person name="Lipzen A."/>
            <person name="Lundell T."/>
            <person name="Morin E."/>
            <person name="Murat C."/>
            <person name="Riley R."/>
            <person name="Ohm R."/>
            <person name="Sun H."/>
            <person name="Tunlid A."/>
            <person name="Henrissat B."/>
            <person name="Grigoriev I.V."/>
            <person name="Hibbett D.S."/>
            <person name="Martin F."/>
        </authorList>
    </citation>
    <scope>NUCLEOTIDE SEQUENCE [LARGE SCALE GENOMIC DNA]</scope>
    <source>
        <strain evidence="2 3">Koide BX008</strain>
    </source>
</reference>
<dbReference type="Pfam" id="PF10164">
    <property type="entry name" value="BRI3"/>
    <property type="match status" value="1"/>
</dbReference>
<dbReference type="InParanoid" id="A0A0C2XAK5"/>
<keyword evidence="1" id="KW-0472">Membrane</keyword>
<dbReference type="InterPro" id="IPR019317">
    <property type="entry name" value="BRI3"/>
</dbReference>
<keyword evidence="1" id="KW-1133">Transmembrane helix</keyword>
<dbReference type="Proteomes" id="UP000054549">
    <property type="component" value="Unassembled WGS sequence"/>
</dbReference>
<sequence length="79" mass="8584">PTLYSYTNPTTDQAFTAELPPEHPQMMCFQRGHEPVTSFGILGVLAAIFWFPVGIGCCLLDRRTTCARCGASLSTGLCD</sequence>
<dbReference type="EMBL" id="KN818236">
    <property type="protein sequence ID" value="KIL66351.1"/>
    <property type="molecule type" value="Genomic_DNA"/>
</dbReference>
<accession>A0A0C2XAK5</accession>
<evidence type="ECO:0000256" key="1">
    <source>
        <dbReference type="SAM" id="Phobius"/>
    </source>
</evidence>
<protein>
    <submittedName>
        <fullName evidence="2">Uncharacterized protein</fullName>
    </submittedName>
</protein>
<feature type="non-terminal residue" evidence="2">
    <location>
        <position position="1"/>
    </location>
</feature>
<keyword evidence="1" id="KW-0812">Transmembrane</keyword>
<organism evidence="2 3">
    <name type="scientific">Amanita muscaria (strain Koide BX008)</name>
    <dbReference type="NCBI Taxonomy" id="946122"/>
    <lineage>
        <taxon>Eukaryota</taxon>
        <taxon>Fungi</taxon>
        <taxon>Dikarya</taxon>
        <taxon>Basidiomycota</taxon>
        <taxon>Agaricomycotina</taxon>
        <taxon>Agaricomycetes</taxon>
        <taxon>Agaricomycetidae</taxon>
        <taxon>Agaricales</taxon>
        <taxon>Pluteineae</taxon>
        <taxon>Amanitaceae</taxon>
        <taxon>Amanita</taxon>
    </lineage>
</organism>